<sequence length="449" mass="51770">MSKNPSPLDHETLPICELSKKFKRLRLFEPSLGVLGFLFVTVCVICCFFYLDYRAVAKGSYRVPGQTERLMWLKLDGSNAKIKRVDFLGEKGNSCDVFNGDWVWDEGYPLYQSKDCSFLDEGFRCTENGRPDLFYTKWRWQPKRCNLPRFDAKVMLEKLRDKRLVFVGDSIGRNQWESLLCMLSSVVPDKDSIYEVNGSPITKHKGFLVYKFKDYNCTVEYYRAPFLVLQSRPPAGAPKKIKTTLKLDQMDWNSGRWKHADVLVFNTGHWWNYEKTIRGGCYFQEGAEVKPEMKVEHAYQSSMETVVNWIHNEVNTSRTQVFFRTFAPVHFRGGDWRSGGNCHLETLPELGSSLVPYGTFAHSKIVTDVLSAHSNKSVDMKLDILNVTQMTAQRKDGHSSLYYLGPSEGPASIHRQDCSHWCLPGVPDSWNELLYAFFLKREATRTTNQ</sequence>
<keyword evidence="11" id="KW-1185">Reference proteome</keyword>
<dbReference type="PANTHER" id="PTHR32285">
    <property type="entry name" value="PROTEIN TRICHOME BIREFRINGENCE-LIKE 9-RELATED"/>
    <property type="match status" value="1"/>
</dbReference>
<dbReference type="GO" id="GO:0005794">
    <property type="term" value="C:Golgi apparatus"/>
    <property type="evidence" value="ECO:0007669"/>
    <property type="project" value="TreeGrafter"/>
</dbReference>
<dbReference type="GO" id="GO:0016413">
    <property type="term" value="F:O-acetyltransferase activity"/>
    <property type="evidence" value="ECO:0007669"/>
    <property type="project" value="InterPro"/>
</dbReference>
<evidence type="ECO:0000256" key="6">
    <source>
        <dbReference type="ARBA" id="ARBA00023136"/>
    </source>
</evidence>
<dbReference type="InterPro" id="IPR026057">
    <property type="entry name" value="TBL_C"/>
</dbReference>
<dbReference type="GO" id="GO:0016020">
    <property type="term" value="C:membrane"/>
    <property type="evidence" value="ECO:0007669"/>
    <property type="project" value="UniProtKB-SubCell"/>
</dbReference>
<keyword evidence="6 7" id="KW-0472">Membrane</keyword>
<evidence type="ECO:0000313" key="10">
    <source>
        <dbReference type="EMBL" id="GAV60907.1"/>
    </source>
</evidence>
<feature type="domain" description="Trichome birefringence-like N-terminal" evidence="9">
    <location>
        <begin position="94"/>
        <end position="146"/>
    </location>
</feature>
<dbReference type="Pfam" id="PF13839">
    <property type="entry name" value="PC-Esterase"/>
    <property type="match status" value="1"/>
</dbReference>
<keyword evidence="3 7" id="KW-0812">Transmembrane</keyword>
<evidence type="ECO:0000256" key="5">
    <source>
        <dbReference type="ARBA" id="ARBA00022989"/>
    </source>
</evidence>
<comment type="similarity">
    <text evidence="2">Belongs to the PC-esterase family. TBL subfamily.</text>
</comment>
<evidence type="ECO:0000256" key="2">
    <source>
        <dbReference type="ARBA" id="ARBA00007727"/>
    </source>
</evidence>
<proteinExistence type="inferred from homology"/>
<evidence type="ECO:0000256" key="4">
    <source>
        <dbReference type="ARBA" id="ARBA00022968"/>
    </source>
</evidence>
<evidence type="ECO:0000259" key="8">
    <source>
        <dbReference type="Pfam" id="PF13839"/>
    </source>
</evidence>
<accession>A0A1Q3AYU3</accession>
<keyword evidence="5 7" id="KW-1133">Transmembrane helix</keyword>
<dbReference type="InterPro" id="IPR029962">
    <property type="entry name" value="TBL"/>
</dbReference>
<dbReference type="InterPro" id="IPR025846">
    <property type="entry name" value="TBL_N"/>
</dbReference>
<dbReference type="EMBL" id="BDDD01000177">
    <property type="protein sequence ID" value="GAV60907.1"/>
    <property type="molecule type" value="Genomic_DNA"/>
</dbReference>
<evidence type="ECO:0000256" key="3">
    <source>
        <dbReference type="ARBA" id="ARBA00022692"/>
    </source>
</evidence>
<evidence type="ECO:0000313" key="11">
    <source>
        <dbReference type="Proteomes" id="UP000187406"/>
    </source>
</evidence>
<reference evidence="11" key="1">
    <citation type="submission" date="2016-04" db="EMBL/GenBank/DDBJ databases">
        <title>Cephalotus genome sequencing.</title>
        <authorList>
            <person name="Fukushima K."/>
            <person name="Hasebe M."/>
            <person name="Fang X."/>
        </authorList>
    </citation>
    <scope>NUCLEOTIDE SEQUENCE [LARGE SCALE GENOMIC DNA]</scope>
    <source>
        <strain evidence="11">cv. St1</strain>
    </source>
</reference>
<dbReference type="OrthoDB" id="630188at2759"/>
<dbReference type="FunCoup" id="A0A1Q3AYU3">
    <property type="interactions" value="271"/>
</dbReference>
<dbReference type="InParanoid" id="A0A1Q3AYU3"/>
<comment type="subcellular location">
    <subcellularLocation>
        <location evidence="1">Membrane</location>
        <topology evidence="1">Single-pass membrane protein</topology>
    </subcellularLocation>
</comment>
<protein>
    <submittedName>
        <fullName evidence="10">PC-Esterase domain-containing protein/PMR5N domain-containing protein</fullName>
    </submittedName>
</protein>
<keyword evidence="4" id="KW-0735">Signal-anchor</keyword>
<evidence type="ECO:0000259" key="9">
    <source>
        <dbReference type="Pfam" id="PF14416"/>
    </source>
</evidence>
<dbReference type="Proteomes" id="UP000187406">
    <property type="component" value="Unassembled WGS sequence"/>
</dbReference>
<dbReference type="AlphaFoldDB" id="A0A1Q3AYU3"/>
<evidence type="ECO:0000256" key="1">
    <source>
        <dbReference type="ARBA" id="ARBA00004167"/>
    </source>
</evidence>
<evidence type="ECO:0000256" key="7">
    <source>
        <dbReference type="SAM" id="Phobius"/>
    </source>
</evidence>
<feature type="transmembrane region" description="Helical" evidence="7">
    <location>
        <begin position="27"/>
        <end position="51"/>
    </location>
</feature>
<gene>
    <name evidence="10" type="ORF">CFOL_v3_04435</name>
</gene>
<feature type="domain" description="Trichome birefringence-like C-terminal" evidence="8">
    <location>
        <begin position="147"/>
        <end position="436"/>
    </location>
</feature>
<dbReference type="Pfam" id="PF14416">
    <property type="entry name" value="PMR5N"/>
    <property type="match status" value="1"/>
</dbReference>
<dbReference type="STRING" id="3775.A0A1Q3AYU3"/>
<comment type="caution">
    <text evidence="10">The sequence shown here is derived from an EMBL/GenBank/DDBJ whole genome shotgun (WGS) entry which is preliminary data.</text>
</comment>
<organism evidence="10 11">
    <name type="scientific">Cephalotus follicularis</name>
    <name type="common">Albany pitcher plant</name>
    <dbReference type="NCBI Taxonomy" id="3775"/>
    <lineage>
        <taxon>Eukaryota</taxon>
        <taxon>Viridiplantae</taxon>
        <taxon>Streptophyta</taxon>
        <taxon>Embryophyta</taxon>
        <taxon>Tracheophyta</taxon>
        <taxon>Spermatophyta</taxon>
        <taxon>Magnoliopsida</taxon>
        <taxon>eudicotyledons</taxon>
        <taxon>Gunneridae</taxon>
        <taxon>Pentapetalae</taxon>
        <taxon>rosids</taxon>
        <taxon>fabids</taxon>
        <taxon>Oxalidales</taxon>
        <taxon>Cephalotaceae</taxon>
        <taxon>Cephalotus</taxon>
    </lineage>
</organism>
<name>A0A1Q3AYU3_CEPFO</name>
<dbReference type="PANTHER" id="PTHR32285:SF213">
    <property type="entry name" value="PROTEIN TRICHOME BIREFRINGENCE-LIKE 11"/>
    <property type="match status" value="1"/>
</dbReference>